<sequence length="109" mass="12104">MTTMSVPLNIRRRASTLLSALAPSSEKPPHHESEASGYGRLPVEEEANAQAEAQEKKDEAEVQVNFHTHGSHRSRNKGSPRPGTLVQIVGLLAYCLELVSVHLEHRWPF</sequence>
<gene>
    <name evidence="3" type="primary">LOC102976138</name>
</gene>
<accession>A0A9W2WGD7</accession>
<proteinExistence type="predicted"/>
<organism evidence="2 3">
    <name type="scientific">Physeter macrocephalus</name>
    <name type="common">Sperm whale</name>
    <name type="synonym">Physeter catodon</name>
    <dbReference type="NCBI Taxonomy" id="9755"/>
    <lineage>
        <taxon>Eukaryota</taxon>
        <taxon>Metazoa</taxon>
        <taxon>Chordata</taxon>
        <taxon>Craniata</taxon>
        <taxon>Vertebrata</taxon>
        <taxon>Euteleostomi</taxon>
        <taxon>Mammalia</taxon>
        <taxon>Eutheria</taxon>
        <taxon>Laurasiatheria</taxon>
        <taxon>Artiodactyla</taxon>
        <taxon>Whippomorpha</taxon>
        <taxon>Cetacea</taxon>
        <taxon>Odontoceti</taxon>
        <taxon>Physeteridae</taxon>
        <taxon>Physeter</taxon>
    </lineage>
</organism>
<dbReference type="OrthoDB" id="10432042at2759"/>
<dbReference type="AlphaFoldDB" id="A0A9W2WGD7"/>
<evidence type="ECO:0000313" key="3">
    <source>
        <dbReference type="RefSeq" id="XP_054938025.1"/>
    </source>
</evidence>
<evidence type="ECO:0000256" key="1">
    <source>
        <dbReference type="SAM" id="MobiDB-lite"/>
    </source>
</evidence>
<protein>
    <submittedName>
        <fullName evidence="3">Uncharacterized protein isoform X1</fullName>
    </submittedName>
</protein>
<keyword evidence="2" id="KW-1185">Reference proteome</keyword>
<dbReference type="RefSeq" id="XP_054938025.1">
    <property type="nucleotide sequence ID" value="XM_055082050.1"/>
</dbReference>
<name>A0A9W2WGD7_PHYMC</name>
<dbReference type="GeneID" id="102976138"/>
<feature type="region of interest" description="Disordered" evidence="1">
    <location>
        <begin position="20"/>
        <end position="41"/>
    </location>
</feature>
<dbReference type="Proteomes" id="UP000248484">
    <property type="component" value="Unplaced"/>
</dbReference>
<evidence type="ECO:0000313" key="2">
    <source>
        <dbReference type="Proteomes" id="UP000248484"/>
    </source>
</evidence>
<reference evidence="3" key="1">
    <citation type="submission" date="2025-08" db="UniProtKB">
        <authorList>
            <consortium name="RefSeq"/>
        </authorList>
    </citation>
    <scope>IDENTIFICATION</scope>
    <source>
        <tissue evidence="3">Muscle</tissue>
    </source>
</reference>